<sequence length="300" mass="34328">MLSSLRTRNNSEYDTKYVLDRILATERNFAELCHTFGQYSRKIARVRDKGDTISETLLSIAENEDISKSLSEGLTNLSMTFTNISGYGNARAQNIDLKVIQEFSKYENICKNAKEDVKQIFSAQEREMAKRKQCKRVREKKSNRQTIHQAESELIRAQKEVMKTVDSVEDKIITLEKQKLHDLKGILLDLILTEIGYHSKALQQLTKAYNDVNDIDENSDLQAFEELVEIKGAEFKKALSPFKSSQSLSTTVPKKNPGIPTDLRISRSEETLEISSDSEDSTLTEKSSPKMIKKYTKKWQ</sequence>
<dbReference type="Gene3D" id="1.20.1270.60">
    <property type="entry name" value="Arfaptin homology (AH) domain/BAR domain"/>
    <property type="match status" value="1"/>
</dbReference>
<dbReference type="PANTHER" id="PTHR21223:SF2">
    <property type="entry name" value="CBY1-INTERACTING BAR DOMAIN-CONTAINING PROTEIN HOMOLOG"/>
    <property type="match status" value="1"/>
</dbReference>
<dbReference type="InParanoid" id="A0A5N4AM52"/>
<feature type="region of interest" description="Disordered" evidence="1">
    <location>
        <begin position="246"/>
        <end position="300"/>
    </location>
</feature>
<dbReference type="InterPro" id="IPR027267">
    <property type="entry name" value="AH/BAR_dom_sf"/>
</dbReference>
<evidence type="ECO:0000313" key="3">
    <source>
        <dbReference type="Proteomes" id="UP000327044"/>
    </source>
</evidence>
<dbReference type="Proteomes" id="UP000327044">
    <property type="component" value="Unassembled WGS sequence"/>
</dbReference>
<organism evidence="2 3">
    <name type="scientific">Photinus pyralis</name>
    <name type="common">Common eastern firefly</name>
    <name type="synonym">Lampyris pyralis</name>
    <dbReference type="NCBI Taxonomy" id="7054"/>
    <lineage>
        <taxon>Eukaryota</taxon>
        <taxon>Metazoa</taxon>
        <taxon>Ecdysozoa</taxon>
        <taxon>Arthropoda</taxon>
        <taxon>Hexapoda</taxon>
        <taxon>Insecta</taxon>
        <taxon>Pterygota</taxon>
        <taxon>Neoptera</taxon>
        <taxon>Endopterygota</taxon>
        <taxon>Coleoptera</taxon>
        <taxon>Polyphaga</taxon>
        <taxon>Elateriformia</taxon>
        <taxon>Elateroidea</taxon>
        <taxon>Lampyridae</taxon>
        <taxon>Lampyrinae</taxon>
        <taxon>Photinus</taxon>
    </lineage>
</organism>
<accession>A0A5N4AM52</accession>
<dbReference type="EMBL" id="VVIM01000006">
    <property type="protein sequence ID" value="KAB0798288.1"/>
    <property type="molecule type" value="Genomic_DNA"/>
</dbReference>
<keyword evidence="3" id="KW-1185">Reference proteome</keyword>
<proteinExistence type="predicted"/>
<comment type="caution">
    <text evidence="2">The sequence shown here is derived from an EMBL/GenBank/DDBJ whole genome shotgun (WGS) entry which is preliminary data.</text>
</comment>
<name>A0A5N4AM52_PHOPY</name>
<evidence type="ECO:0000313" key="2">
    <source>
        <dbReference type="EMBL" id="KAB0798288.1"/>
    </source>
</evidence>
<dbReference type="InterPro" id="IPR009602">
    <property type="entry name" value="CBAR/FAM92"/>
</dbReference>
<dbReference type="AlphaFoldDB" id="A0A5N4AM52"/>
<gene>
    <name evidence="2" type="ORF">PPYR_09281</name>
</gene>
<dbReference type="FunCoup" id="A0A5N4AM52">
    <property type="interactions" value="230"/>
</dbReference>
<feature type="compositionally biased region" description="Basic residues" evidence="1">
    <location>
        <begin position="291"/>
        <end position="300"/>
    </location>
</feature>
<protein>
    <recommendedName>
        <fullName evidence="4">BAR domain-containing protein</fullName>
    </recommendedName>
</protein>
<dbReference type="SUPFAM" id="SSF103657">
    <property type="entry name" value="BAR/IMD domain-like"/>
    <property type="match status" value="1"/>
</dbReference>
<dbReference type="GO" id="GO:0035869">
    <property type="term" value="C:ciliary transition zone"/>
    <property type="evidence" value="ECO:0007669"/>
    <property type="project" value="TreeGrafter"/>
</dbReference>
<dbReference type="GO" id="GO:0036064">
    <property type="term" value="C:ciliary basal body"/>
    <property type="evidence" value="ECO:0007669"/>
    <property type="project" value="TreeGrafter"/>
</dbReference>
<dbReference type="Pfam" id="PF06730">
    <property type="entry name" value="FAM92"/>
    <property type="match status" value="1"/>
</dbReference>
<dbReference type="OrthoDB" id="60621at2759"/>
<evidence type="ECO:0008006" key="4">
    <source>
        <dbReference type="Google" id="ProtNLM"/>
    </source>
</evidence>
<evidence type="ECO:0000256" key="1">
    <source>
        <dbReference type="SAM" id="MobiDB-lite"/>
    </source>
</evidence>
<dbReference type="PANTHER" id="PTHR21223">
    <property type="entry name" value="CBY1-INTERACTING BAR DOMAIN-CONTAINING PROTEIN HOMOLOG"/>
    <property type="match status" value="1"/>
</dbReference>
<reference evidence="2 3" key="1">
    <citation type="journal article" date="2018" name="Elife">
        <title>Firefly genomes illuminate parallel origins of bioluminescence in beetles.</title>
        <authorList>
            <person name="Fallon T.R."/>
            <person name="Lower S.E."/>
            <person name="Chang C.H."/>
            <person name="Bessho-Uehara M."/>
            <person name="Martin G.J."/>
            <person name="Bewick A.J."/>
            <person name="Behringer M."/>
            <person name="Debat H.J."/>
            <person name="Wong I."/>
            <person name="Day J.C."/>
            <person name="Suvorov A."/>
            <person name="Silva C.J."/>
            <person name="Stanger-Hall K.F."/>
            <person name="Hall D.W."/>
            <person name="Schmitz R.J."/>
            <person name="Nelson D.R."/>
            <person name="Lewis S.M."/>
            <person name="Shigenobu S."/>
            <person name="Bybee S.M."/>
            <person name="Larracuente A.M."/>
            <person name="Oba Y."/>
            <person name="Weng J.K."/>
        </authorList>
    </citation>
    <scope>NUCLEOTIDE SEQUENCE [LARGE SCALE GENOMIC DNA]</scope>
    <source>
        <strain evidence="2">1611_PpyrPB1</strain>
        <tissue evidence="2">Whole body</tissue>
    </source>
</reference>
<dbReference type="GO" id="GO:0060271">
    <property type="term" value="P:cilium assembly"/>
    <property type="evidence" value="ECO:0007669"/>
    <property type="project" value="TreeGrafter"/>
</dbReference>